<accession>A0A1D1WB47</accession>
<proteinExistence type="predicted"/>
<sequence length="65" mass="7156">MNSAFFAVKFAPDKLHKVEPLTTQPSKPLNPSNPTTHHTPQVGLLLESESDHAFLDLHITIQGPN</sequence>
<dbReference type="EMBL" id="BDGG01000021">
    <property type="protein sequence ID" value="GAV09214.1"/>
    <property type="molecule type" value="Genomic_DNA"/>
</dbReference>
<dbReference type="AlphaFoldDB" id="A0A1D1WB47"/>
<organism evidence="2 3">
    <name type="scientific">Ramazzottius varieornatus</name>
    <name type="common">Water bear</name>
    <name type="synonym">Tardigrade</name>
    <dbReference type="NCBI Taxonomy" id="947166"/>
    <lineage>
        <taxon>Eukaryota</taxon>
        <taxon>Metazoa</taxon>
        <taxon>Ecdysozoa</taxon>
        <taxon>Tardigrada</taxon>
        <taxon>Eutardigrada</taxon>
        <taxon>Parachela</taxon>
        <taxon>Hypsibioidea</taxon>
        <taxon>Ramazzottiidae</taxon>
        <taxon>Ramazzottius</taxon>
    </lineage>
</organism>
<keyword evidence="3" id="KW-1185">Reference proteome</keyword>
<reference evidence="2 3" key="1">
    <citation type="journal article" date="2016" name="Nat. Commun.">
        <title>Extremotolerant tardigrade genome and improved radiotolerance of human cultured cells by tardigrade-unique protein.</title>
        <authorList>
            <person name="Hashimoto T."/>
            <person name="Horikawa D.D."/>
            <person name="Saito Y."/>
            <person name="Kuwahara H."/>
            <person name="Kozuka-Hata H."/>
            <person name="Shin-I T."/>
            <person name="Minakuchi Y."/>
            <person name="Ohishi K."/>
            <person name="Motoyama A."/>
            <person name="Aizu T."/>
            <person name="Enomoto A."/>
            <person name="Kondo K."/>
            <person name="Tanaka S."/>
            <person name="Hara Y."/>
            <person name="Koshikawa S."/>
            <person name="Sagara H."/>
            <person name="Miura T."/>
            <person name="Yokobori S."/>
            <person name="Miyagawa K."/>
            <person name="Suzuki Y."/>
            <person name="Kubo T."/>
            <person name="Oyama M."/>
            <person name="Kohara Y."/>
            <person name="Fujiyama A."/>
            <person name="Arakawa K."/>
            <person name="Katayama T."/>
            <person name="Toyoda A."/>
            <person name="Kunieda T."/>
        </authorList>
    </citation>
    <scope>NUCLEOTIDE SEQUENCE [LARGE SCALE GENOMIC DNA]</scope>
    <source>
        <strain evidence="2 3">YOKOZUNA-1</strain>
    </source>
</reference>
<gene>
    <name evidence="2" type="primary">RvY_18789-1</name>
    <name evidence="2" type="synonym">RvY_18789.1</name>
    <name evidence="2" type="ORF">RvY_18789</name>
</gene>
<name>A0A1D1WB47_RAMVA</name>
<protein>
    <submittedName>
        <fullName evidence="2">Uncharacterized protein</fullName>
    </submittedName>
</protein>
<evidence type="ECO:0000256" key="1">
    <source>
        <dbReference type="SAM" id="MobiDB-lite"/>
    </source>
</evidence>
<feature type="compositionally biased region" description="Polar residues" evidence="1">
    <location>
        <begin position="21"/>
        <end position="39"/>
    </location>
</feature>
<dbReference type="Proteomes" id="UP000186922">
    <property type="component" value="Unassembled WGS sequence"/>
</dbReference>
<evidence type="ECO:0000313" key="3">
    <source>
        <dbReference type="Proteomes" id="UP000186922"/>
    </source>
</evidence>
<feature type="region of interest" description="Disordered" evidence="1">
    <location>
        <begin position="18"/>
        <end position="40"/>
    </location>
</feature>
<comment type="caution">
    <text evidence="2">The sequence shown here is derived from an EMBL/GenBank/DDBJ whole genome shotgun (WGS) entry which is preliminary data.</text>
</comment>
<evidence type="ECO:0000313" key="2">
    <source>
        <dbReference type="EMBL" id="GAV09214.1"/>
    </source>
</evidence>